<comment type="subcellular location">
    <subcellularLocation>
        <location evidence="1">Membrane</location>
        <topology evidence="1">Multi-pass membrane protein</topology>
    </subcellularLocation>
</comment>
<dbReference type="AlphaFoldDB" id="A0A9J6ZB10"/>
<sequence length="208" mass="24129">MNRDLVKYPFYLILHPFDGFWELKYERNQKQSLIFAIAILFMLALTNILSSQYSGFVVNIVNPKSMNSFMEIIYVIVPVLFFCIANWSLTTLLDGEGKFIEIFTSTCYALIPLVLINFPWIWLSNVISMEESVFYYFSSSLALIWFVFMLFIGNMTVHQFSPSKSILTILLTIVAMGFMAFLSLLFFSLIQQIVSFISVIYQELALRN</sequence>
<feature type="transmembrane region" description="Helical" evidence="5">
    <location>
        <begin position="134"/>
        <end position="153"/>
    </location>
</feature>
<evidence type="ECO:0000313" key="8">
    <source>
        <dbReference type="Proteomes" id="UP001056756"/>
    </source>
</evidence>
<feature type="transmembrane region" description="Helical" evidence="5">
    <location>
        <begin position="72"/>
        <end position="90"/>
    </location>
</feature>
<feature type="transmembrane region" description="Helical" evidence="5">
    <location>
        <begin position="33"/>
        <end position="52"/>
    </location>
</feature>
<evidence type="ECO:0000256" key="4">
    <source>
        <dbReference type="ARBA" id="ARBA00023136"/>
    </source>
</evidence>
<feature type="transmembrane region" description="Helical" evidence="5">
    <location>
        <begin position="165"/>
        <end position="190"/>
    </location>
</feature>
<evidence type="ECO:0000256" key="2">
    <source>
        <dbReference type="ARBA" id="ARBA00022692"/>
    </source>
</evidence>
<keyword evidence="4 5" id="KW-0472">Membrane</keyword>
<feature type="transmembrane region" description="Helical" evidence="5">
    <location>
        <begin position="102"/>
        <end position="122"/>
    </location>
</feature>
<reference evidence="7" key="1">
    <citation type="submission" date="2022-05" db="EMBL/GenBank/DDBJ databases">
        <title>Novel bacterial taxa in a minimal lignocellulolytic consortium and its capacity to transform plastics disclosed by genome-resolved metagenomics.</title>
        <authorList>
            <person name="Rodriguez C.A.D."/>
            <person name="Diaz-Garcia L."/>
            <person name="Herrera K."/>
            <person name="Tarazona N.A."/>
            <person name="Sproer C."/>
            <person name="Overmann J."/>
            <person name="Jimenez D.J."/>
        </authorList>
    </citation>
    <scope>NUCLEOTIDE SEQUENCE</scope>
    <source>
        <strain evidence="7">MAG5</strain>
    </source>
</reference>
<evidence type="ECO:0000256" key="1">
    <source>
        <dbReference type="ARBA" id="ARBA00004141"/>
    </source>
</evidence>
<dbReference type="Proteomes" id="UP001056756">
    <property type="component" value="Chromosome"/>
</dbReference>
<dbReference type="KEGG" id="plig:NAG76_14960"/>
<dbReference type="EMBL" id="CP097899">
    <property type="protein sequence ID" value="URN93136.1"/>
    <property type="molecule type" value="Genomic_DNA"/>
</dbReference>
<dbReference type="InterPro" id="IPR006977">
    <property type="entry name" value="Yip1_dom"/>
</dbReference>
<evidence type="ECO:0000313" key="7">
    <source>
        <dbReference type="EMBL" id="URN93136.1"/>
    </source>
</evidence>
<keyword evidence="3 5" id="KW-1133">Transmembrane helix</keyword>
<evidence type="ECO:0000256" key="3">
    <source>
        <dbReference type="ARBA" id="ARBA00022989"/>
    </source>
</evidence>
<evidence type="ECO:0000259" key="6">
    <source>
        <dbReference type="Pfam" id="PF04893"/>
    </source>
</evidence>
<dbReference type="Pfam" id="PF04893">
    <property type="entry name" value="Yip1"/>
    <property type="match status" value="1"/>
</dbReference>
<protein>
    <submittedName>
        <fullName evidence="7">YIP1 family protein</fullName>
    </submittedName>
</protein>
<proteinExistence type="predicted"/>
<organism evidence="7 8">
    <name type="scientific">Candidatus Pristimantibacillus lignocellulolyticus</name>
    <dbReference type="NCBI Taxonomy" id="2994561"/>
    <lineage>
        <taxon>Bacteria</taxon>
        <taxon>Bacillati</taxon>
        <taxon>Bacillota</taxon>
        <taxon>Bacilli</taxon>
        <taxon>Bacillales</taxon>
        <taxon>Paenibacillaceae</taxon>
        <taxon>Candidatus Pristimantibacillus</taxon>
    </lineage>
</organism>
<keyword evidence="2 5" id="KW-0812">Transmembrane</keyword>
<name>A0A9J6ZB10_9BACL</name>
<gene>
    <name evidence="7" type="ORF">NAG76_14960</name>
</gene>
<evidence type="ECO:0000256" key="5">
    <source>
        <dbReference type="SAM" id="Phobius"/>
    </source>
</evidence>
<feature type="domain" description="Yip1" evidence="6">
    <location>
        <begin position="11"/>
        <end position="182"/>
    </location>
</feature>
<dbReference type="GO" id="GO:0016020">
    <property type="term" value="C:membrane"/>
    <property type="evidence" value="ECO:0007669"/>
    <property type="project" value="UniProtKB-SubCell"/>
</dbReference>
<accession>A0A9J6ZB10</accession>